<evidence type="ECO:0000259" key="1">
    <source>
        <dbReference type="PROSITE" id="PS50013"/>
    </source>
</evidence>
<dbReference type="EMBL" id="VDCV01000015">
    <property type="protein sequence ID" value="KAB5524798.1"/>
    <property type="molecule type" value="Genomic_DNA"/>
</dbReference>
<dbReference type="AlphaFoldDB" id="A0A5N5JZX8"/>
<evidence type="ECO:0000313" key="3">
    <source>
        <dbReference type="Proteomes" id="UP000326939"/>
    </source>
</evidence>
<evidence type="ECO:0000313" key="2">
    <source>
        <dbReference type="EMBL" id="KAB5524798.1"/>
    </source>
</evidence>
<reference evidence="3" key="1">
    <citation type="journal article" date="2019" name="Gigascience">
        <title>De novo genome assembly of the endangered Acer yangbiense, a plant species with extremely small populations endemic to Yunnan Province, China.</title>
        <authorList>
            <person name="Yang J."/>
            <person name="Wariss H.M."/>
            <person name="Tao L."/>
            <person name="Zhang R."/>
            <person name="Yun Q."/>
            <person name="Hollingsworth P."/>
            <person name="Dao Z."/>
            <person name="Luo G."/>
            <person name="Guo H."/>
            <person name="Ma Y."/>
            <person name="Sun W."/>
        </authorList>
    </citation>
    <scope>NUCLEOTIDE SEQUENCE [LARGE SCALE GENOMIC DNA]</scope>
    <source>
        <strain evidence="3">cv. br00</strain>
    </source>
</reference>
<name>A0A5N5JZX8_9ROSI</name>
<dbReference type="Gene3D" id="2.40.50.40">
    <property type="match status" value="1"/>
</dbReference>
<dbReference type="PROSITE" id="PS50013">
    <property type="entry name" value="CHROMO_2"/>
    <property type="match status" value="1"/>
</dbReference>
<keyword evidence="3" id="KW-1185">Reference proteome</keyword>
<dbReference type="Proteomes" id="UP000326939">
    <property type="component" value="Chromosome 15"/>
</dbReference>
<organism evidence="2 3">
    <name type="scientific">Salix brachista</name>
    <dbReference type="NCBI Taxonomy" id="2182728"/>
    <lineage>
        <taxon>Eukaryota</taxon>
        <taxon>Viridiplantae</taxon>
        <taxon>Streptophyta</taxon>
        <taxon>Embryophyta</taxon>
        <taxon>Tracheophyta</taxon>
        <taxon>Spermatophyta</taxon>
        <taxon>Magnoliopsida</taxon>
        <taxon>eudicotyledons</taxon>
        <taxon>Gunneridae</taxon>
        <taxon>Pentapetalae</taxon>
        <taxon>rosids</taxon>
        <taxon>fabids</taxon>
        <taxon>Malpighiales</taxon>
        <taxon>Salicaceae</taxon>
        <taxon>Saliceae</taxon>
        <taxon>Salix</taxon>
    </lineage>
</organism>
<accession>A0A5N5JZX8</accession>
<dbReference type="PANTHER" id="PTHR46148">
    <property type="entry name" value="CHROMO DOMAIN-CONTAINING PROTEIN"/>
    <property type="match status" value="1"/>
</dbReference>
<dbReference type="InterPro" id="IPR016197">
    <property type="entry name" value="Chromo-like_dom_sf"/>
</dbReference>
<dbReference type="InterPro" id="IPR023780">
    <property type="entry name" value="Chromo_domain"/>
</dbReference>
<dbReference type="InterPro" id="IPR056924">
    <property type="entry name" value="SH3_Tf2-1"/>
</dbReference>
<dbReference type="Pfam" id="PF24626">
    <property type="entry name" value="SH3_Tf2-1"/>
    <property type="match status" value="1"/>
</dbReference>
<dbReference type="InterPro" id="IPR000953">
    <property type="entry name" value="Chromo/chromo_shadow_dom"/>
</dbReference>
<dbReference type="Pfam" id="PF00385">
    <property type="entry name" value="Chromo"/>
    <property type="match status" value="1"/>
</dbReference>
<protein>
    <recommendedName>
        <fullName evidence="1">Chromo domain-containing protein</fullName>
    </recommendedName>
</protein>
<proteinExistence type="predicted"/>
<feature type="domain" description="Chromo" evidence="1">
    <location>
        <begin position="279"/>
        <end position="319"/>
    </location>
</feature>
<dbReference type="SUPFAM" id="SSF54160">
    <property type="entry name" value="Chromo domain-like"/>
    <property type="match status" value="1"/>
</dbReference>
<sequence>MAERINRDRHAFILLLEVLHAPHQLMDFGLSSCICNPSKVGHHPRSSTYPANCFSQEISLFRGLHNTVADALSRCLEDQPVCSDEQPCLRAISMPLIPLFNSIRMEIQTSDQLQLLLRNIQQGEAIGPWEYKDGLIFFKRRVYLQHSSPILEAIDQELLTRDLVLQDLRGRLLQAQQSMKATYDAKHRPVTYAVGDQVLLKLQPYRQISLSSSKYTKLAPRFYGPFTILAKIGSVAYKLQLPSTSRLHPIFHVSCLKPFHGNSVNIEPTLPTLTQGEIHPLPKAILDSRVMHNKQQVLVHWEGLSPADSSWEDTASFRCKFPSFALVDKCHFNGGSDVMNHVDKGSSNIGGIKVYQRRGRSARIADVDAADVDAAIGN</sequence>
<comment type="caution">
    <text evidence="2">The sequence shown here is derived from an EMBL/GenBank/DDBJ whole genome shotgun (WGS) entry which is preliminary data.</text>
</comment>
<gene>
    <name evidence="2" type="ORF">DKX38_022547</name>
</gene>
<dbReference type="PANTHER" id="PTHR46148:SF52">
    <property type="entry name" value="OS04G0603800 PROTEIN"/>
    <property type="match status" value="1"/>
</dbReference>